<sequence>MSGQNGQDKGVLDGQVALVTGASRGIGAAIAARFAAEGARVAVSARTLTEGTSRLPGTLEDTVAGIRAAGGTAEAFAADLSAREDRVRLAEQVRERYGAVDILVNNAAVTYFTPVADFTERRAALMFEVQVTAPTHLAQLVIPGMRERGRGWILNISSVAARHPQIPPGPYAGLGGTVYGMCKAALERLSTGLAAELYADGIAVNSLAPTQVVPTPGTLFHHLTTEDDPNAEPPEVMAAAALALCHAPASELTGRIAYSQELLAELGLAP</sequence>
<dbReference type="PRINTS" id="PR00081">
    <property type="entry name" value="GDHRDH"/>
</dbReference>
<proteinExistence type="inferred from homology"/>
<dbReference type="InterPro" id="IPR036291">
    <property type="entry name" value="NAD(P)-bd_dom_sf"/>
</dbReference>
<evidence type="ECO:0000256" key="1">
    <source>
        <dbReference type="ARBA" id="ARBA00006484"/>
    </source>
</evidence>
<keyword evidence="4" id="KW-1185">Reference proteome</keyword>
<dbReference type="EMBL" id="VDLX02000008">
    <property type="protein sequence ID" value="KAB8193076.1"/>
    <property type="molecule type" value="Genomic_DNA"/>
</dbReference>
<evidence type="ECO:0000256" key="2">
    <source>
        <dbReference type="RuleBase" id="RU000363"/>
    </source>
</evidence>
<evidence type="ECO:0000313" key="4">
    <source>
        <dbReference type="Proteomes" id="UP000312512"/>
    </source>
</evidence>
<dbReference type="OrthoDB" id="4519349at2"/>
<dbReference type="SUPFAM" id="SSF51735">
    <property type="entry name" value="NAD(P)-binding Rossmann-fold domains"/>
    <property type="match status" value="1"/>
</dbReference>
<dbReference type="PROSITE" id="PS00061">
    <property type="entry name" value="ADH_SHORT"/>
    <property type="match status" value="1"/>
</dbReference>
<dbReference type="RefSeq" id="WP_139632532.1">
    <property type="nucleotide sequence ID" value="NZ_VDLX02000008.1"/>
</dbReference>
<dbReference type="InterPro" id="IPR020904">
    <property type="entry name" value="Sc_DH/Rdtase_CS"/>
</dbReference>
<dbReference type="PRINTS" id="PR00080">
    <property type="entry name" value="SDRFAMILY"/>
</dbReference>
<gene>
    <name evidence="3" type="ORF">FH608_022365</name>
</gene>
<dbReference type="InterPro" id="IPR002347">
    <property type="entry name" value="SDR_fam"/>
</dbReference>
<comment type="similarity">
    <text evidence="1 2">Belongs to the short-chain dehydrogenases/reductases (SDR) family.</text>
</comment>
<name>A0A5C4WDW8_9ACTN</name>
<accession>A0A5C4WDW8</accession>
<dbReference type="AlphaFoldDB" id="A0A5C4WDW8"/>
<evidence type="ECO:0000313" key="3">
    <source>
        <dbReference type="EMBL" id="KAB8193076.1"/>
    </source>
</evidence>
<organism evidence="3 4">
    <name type="scientific">Nonomuraea phyllanthi</name>
    <dbReference type="NCBI Taxonomy" id="2219224"/>
    <lineage>
        <taxon>Bacteria</taxon>
        <taxon>Bacillati</taxon>
        <taxon>Actinomycetota</taxon>
        <taxon>Actinomycetes</taxon>
        <taxon>Streptosporangiales</taxon>
        <taxon>Streptosporangiaceae</taxon>
        <taxon>Nonomuraea</taxon>
    </lineage>
</organism>
<reference evidence="3 4" key="1">
    <citation type="submission" date="2019-10" db="EMBL/GenBank/DDBJ databases">
        <title>Nonomuraea sp. nov., isolated from Phyllanthus amarus.</title>
        <authorList>
            <person name="Klykleung N."/>
            <person name="Tanasupawat S."/>
        </authorList>
    </citation>
    <scope>NUCLEOTIDE SEQUENCE [LARGE SCALE GENOMIC DNA]</scope>
    <source>
        <strain evidence="3 4">PA1-10</strain>
    </source>
</reference>
<dbReference type="PANTHER" id="PTHR43943:SF2">
    <property type="entry name" value="DEHYDROGENASE_REDUCTASE 4"/>
    <property type="match status" value="1"/>
</dbReference>
<dbReference type="Proteomes" id="UP000312512">
    <property type="component" value="Unassembled WGS sequence"/>
</dbReference>
<dbReference type="PANTHER" id="PTHR43943">
    <property type="entry name" value="DEHYDROGENASE/REDUCTASE (SDR FAMILY) MEMBER 4"/>
    <property type="match status" value="1"/>
</dbReference>
<comment type="caution">
    <text evidence="3">The sequence shown here is derived from an EMBL/GenBank/DDBJ whole genome shotgun (WGS) entry which is preliminary data.</text>
</comment>
<protein>
    <submittedName>
        <fullName evidence="3">SDR family NAD(P)-dependent oxidoreductase</fullName>
    </submittedName>
</protein>
<dbReference type="Gene3D" id="3.40.50.720">
    <property type="entry name" value="NAD(P)-binding Rossmann-like Domain"/>
    <property type="match status" value="1"/>
</dbReference>
<dbReference type="Pfam" id="PF00106">
    <property type="entry name" value="adh_short"/>
    <property type="match status" value="1"/>
</dbReference>